<evidence type="ECO:0000313" key="12">
    <source>
        <dbReference type="EMBL" id="GGN01140.1"/>
    </source>
</evidence>
<feature type="transmembrane region" description="Helical" evidence="9">
    <location>
        <begin position="158"/>
        <end position="180"/>
    </location>
</feature>
<dbReference type="PANTHER" id="PTHR33908:SF3">
    <property type="entry name" value="UNDECAPRENYL PHOSPHATE-ALPHA-4-AMINO-4-DEOXY-L-ARABINOSE ARABINOSYL TRANSFERASE"/>
    <property type="match status" value="1"/>
</dbReference>
<feature type="transmembrane region" description="Helical" evidence="9">
    <location>
        <begin position="426"/>
        <end position="444"/>
    </location>
</feature>
<keyword evidence="13" id="KW-1185">Reference proteome</keyword>
<keyword evidence="4" id="KW-0808">Transferase</keyword>
<feature type="transmembrane region" description="Helical" evidence="9">
    <location>
        <begin position="372"/>
        <end position="392"/>
    </location>
</feature>
<comment type="caution">
    <text evidence="12">The sequence shown here is derived from an EMBL/GenBank/DDBJ whole genome shotgun (WGS) entry which is preliminary data.</text>
</comment>
<feature type="region of interest" description="Disordered" evidence="8">
    <location>
        <begin position="1"/>
        <end position="42"/>
    </location>
</feature>
<dbReference type="RefSeq" id="WP_030198721.1">
    <property type="nucleotide sequence ID" value="NZ_BMNZ01000005.1"/>
</dbReference>
<comment type="subcellular location">
    <subcellularLocation>
        <location evidence="1">Cell membrane</location>
        <topology evidence="1">Multi-pass membrane protein</topology>
    </subcellularLocation>
</comment>
<feature type="compositionally biased region" description="Gly residues" evidence="8">
    <location>
        <begin position="523"/>
        <end position="536"/>
    </location>
</feature>
<feature type="transmembrane region" description="Helical" evidence="9">
    <location>
        <begin position="398"/>
        <end position="419"/>
    </location>
</feature>
<evidence type="ECO:0000259" key="10">
    <source>
        <dbReference type="Pfam" id="PF13231"/>
    </source>
</evidence>
<dbReference type="InterPro" id="IPR050297">
    <property type="entry name" value="LipidA_mod_glycosyltrf_83"/>
</dbReference>
<evidence type="ECO:0000259" key="11">
    <source>
        <dbReference type="Pfam" id="PF24878"/>
    </source>
</evidence>
<dbReference type="InterPro" id="IPR038731">
    <property type="entry name" value="RgtA/B/C-like"/>
</dbReference>
<evidence type="ECO:0000256" key="8">
    <source>
        <dbReference type="SAM" id="MobiDB-lite"/>
    </source>
</evidence>
<protein>
    <recommendedName>
        <fullName evidence="14">4-amino-4-deoxy-L-arabinose transferase-like glycosyltransferase</fullName>
    </recommendedName>
</protein>
<evidence type="ECO:0000256" key="7">
    <source>
        <dbReference type="ARBA" id="ARBA00023136"/>
    </source>
</evidence>
<evidence type="ECO:0000256" key="4">
    <source>
        <dbReference type="ARBA" id="ARBA00022679"/>
    </source>
</evidence>
<feature type="compositionally biased region" description="Low complexity" evidence="8">
    <location>
        <begin position="1"/>
        <end position="22"/>
    </location>
</feature>
<dbReference type="Pfam" id="PF24878">
    <property type="entry name" value="YkcB_C"/>
    <property type="match status" value="1"/>
</dbReference>
<evidence type="ECO:0000256" key="5">
    <source>
        <dbReference type="ARBA" id="ARBA00022692"/>
    </source>
</evidence>
<feature type="transmembrane region" description="Helical" evidence="9">
    <location>
        <begin position="481"/>
        <end position="502"/>
    </location>
</feature>
<dbReference type="Pfam" id="PF13231">
    <property type="entry name" value="PMT_2"/>
    <property type="match status" value="1"/>
</dbReference>
<dbReference type="InterPro" id="IPR056785">
    <property type="entry name" value="YkcA/B-like_C"/>
</dbReference>
<sequence>MDTMTLTTTGGTGTASAPAGPADARPHTSQPTARAGRPGRMKRLWRGSDADPSWARPALFGLLLVTLVLYTWNLTASGYANSFYSAAVQAGSDSWKAFFYGSSDAANSITVDKPPASLWVMALSVRLLGLSSFAILLPQALMGVATVGVVYTTVKRQFGAAAGLIAGVVLALTPVAALMFTFNNPDALLTLLMALGAWATIKAIEQASPKWMMIVGVFIGLGFLTKTLQVLLVVPFFGLAYLIAAPTTLRKRIVHSLLAVGTMVLSAGWWVAIVELVPASARPYIGGSQTNSFLELTFGYNGLGRLSGDETGSVGGGGGAAGGGMWGETGLFRMFSSSVGDQISWLIPSALILLAAGLWLRGRRPRTDLRRAAYLVWGGWLVVTMLVFSFMAGIFHEYYTVALAPAIGALVGMGAVEAWQRRSSAVGTIALAAATAAAATWSFILLSRTTAYGDWLRISVLAVGMAAALLILATRWMHARAVPFVLAAALVAGLAGPGAYAVSTTAQGHSGSIVTAGPAGSSRGPGGAGGFGGGGTPPTLPGQTGTTQQGANGTTQQGGPQTGGAGGGMGGLLDASTPSTAVVAALSADASSYTWVAAAIGSQTAAGLQLGTQLPVMAIGGFNGSDPSPTLAQFQQYVANGQIHYFASGGRGFGSQNGGSSASSEISTWVQENFTSVTIDGSTFYDLTQPLQ</sequence>
<keyword evidence="5 9" id="KW-0812">Transmembrane</keyword>
<feature type="transmembrane region" description="Helical" evidence="9">
    <location>
        <begin position="127"/>
        <end position="152"/>
    </location>
</feature>
<gene>
    <name evidence="12" type="ORF">GCM10009721_30430</name>
</gene>
<keyword evidence="6 9" id="KW-1133">Transmembrane helix</keyword>
<evidence type="ECO:0000256" key="2">
    <source>
        <dbReference type="ARBA" id="ARBA00022475"/>
    </source>
</evidence>
<evidence type="ECO:0008006" key="14">
    <source>
        <dbReference type="Google" id="ProtNLM"/>
    </source>
</evidence>
<feature type="region of interest" description="Disordered" evidence="8">
    <location>
        <begin position="513"/>
        <end position="570"/>
    </location>
</feature>
<evidence type="ECO:0000256" key="9">
    <source>
        <dbReference type="SAM" id="Phobius"/>
    </source>
</evidence>
<feature type="compositionally biased region" description="Low complexity" evidence="8">
    <location>
        <begin position="541"/>
        <end position="559"/>
    </location>
</feature>
<keyword evidence="2" id="KW-1003">Cell membrane</keyword>
<evidence type="ECO:0000313" key="13">
    <source>
        <dbReference type="Proteomes" id="UP000623461"/>
    </source>
</evidence>
<name>A0ABQ2I661_9MICO</name>
<keyword evidence="3" id="KW-0328">Glycosyltransferase</keyword>
<reference evidence="13" key="1">
    <citation type="journal article" date="2019" name="Int. J. Syst. Evol. Microbiol.">
        <title>The Global Catalogue of Microorganisms (GCM) 10K type strain sequencing project: providing services to taxonomists for standard genome sequencing and annotation.</title>
        <authorList>
            <consortium name="The Broad Institute Genomics Platform"/>
            <consortium name="The Broad Institute Genome Sequencing Center for Infectious Disease"/>
            <person name="Wu L."/>
            <person name="Ma J."/>
        </authorList>
    </citation>
    <scope>NUCLEOTIDE SEQUENCE [LARGE SCALE GENOMIC DNA]</scope>
    <source>
        <strain evidence="13">JCM 1365</strain>
    </source>
</reference>
<feature type="domain" description="Glycosyltransferase RgtA/B/C/D-like" evidence="10">
    <location>
        <begin position="112"/>
        <end position="266"/>
    </location>
</feature>
<feature type="compositionally biased region" description="Gly residues" evidence="8">
    <location>
        <begin position="560"/>
        <end position="570"/>
    </location>
</feature>
<accession>A0ABQ2I661</accession>
<proteinExistence type="predicted"/>
<dbReference type="PANTHER" id="PTHR33908">
    <property type="entry name" value="MANNOSYLTRANSFERASE YKCB-RELATED"/>
    <property type="match status" value="1"/>
</dbReference>
<evidence type="ECO:0000256" key="3">
    <source>
        <dbReference type="ARBA" id="ARBA00022676"/>
    </source>
</evidence>
<dbReference type="EMBL" id="BMNZ01000005">
    <property type="protein sequence ID" value="GGN01140.1"/>
    <property type="molecule type" value="Genomic_DNA"/>
</dbReference>
<evidence type="ECO:0000256" key="6">
    <source>
        <dbReference type="ARBA" id="ARBA00022989"/>
    </source>
</evidence>
<feature type="transmembrane region" description="Helical" evidence="9">
    <location>
        <begin position="343"/>
        <end position="360"/>
    </location>
</feature>
<feature type="transmembrane region" description="Helical" evidence="9">
    <location>
        <begin position="256"/>
        <end position="274"/>
    </location>
</feature>
<feature type="domain" description="Putative mannosyltransferase YkcA/B-like C-terminal" evidence="11">
    <location>
        <begin position="583"/>
        <end position="673"/>
    </location>
</feature>
<feature type="transmembrane region" description="Helical" evidence="9">
    <location>
        <begin position="456"/>
        <end position="474"/>
    </location>
</feature>
<keyword evidence="7 9" id="KW-0472">Membrane</keyword>
<organism evidence="12 13">
    <name type="scientific">Terrabacter tumescens</name>
    <dbReference type="NCBI Taxonomy" id="60443"/>
    <lineage>
        <taxon>Bacteria</taxon>
        <taxon>Bacillati</taxon>
        <taxon>Actinomycetota</taxon>
        <taxon>Actinomycetes</taxon>
        <taxon>Micrococcales</taxon>
        <taxon>Intrasporangiaceae</taxon>
        <taxon>Terrabacter</taxon>
    </lineage>
</organism>
<feature type="transmembrane region" description="Helical" evidence="9">
    <location>
        <begin position="211"/>
        <end position="244"/>
    </location>
</feature>
<dbReference type="Proteomes" id="UP000623461">
    <property type="component" value="Unassembled WGS sequence"/>
</dbReference>
<evidence type="ECO:0000256" key="1">
    <source>
        <dbReference type="ARBA" id="ARBA00004651"/>
    </source>
</evidence>
<feature type="transmembrane region" description="Helical" evidence="9">
    <location>
        <begin position="54"/>
        <end position="72"/>
    </location>
</feature>